<reference evidence="1" key="3">
    <citation type="submission" date="2025-09" db="UniProtKB">
        <authorList>
            <consortium name="Ensembl"/>
        </authorList>
    </citation>
    <scope>IDENTIFICATION</scope>
    <source>
        <strain evidence="1">Hd-rR</strain>
    </source>
</reference>
<evidence type="ECO:0008006" key="3">
    <source>
        <dbReference type="Google" id="ProtNLM"/>
    </source>
</evidence>
<organism evidence="1 2">
    <name type="scientific">Oryzias latipes</name>
    <name type="common">Japanese rice fish</name>
    <name type="synonym">Japanese killifish</name>
    <dbReference type="NCBI Taxonomy" id="8090"/>
    <lineage>
        <taxon>Eukaryota</taxon>
        <taxon>Metazoa</taxon>
        <taxon>Chordata</taxon>
        <taxon>Craniata</taxon>
        <taxon>Vertebrata</taxon>
        <taxon>Euteleostomi</taxon>
        <taxon>Actinopterygii</taxon>
        <taxon>Neopterygii</taxon>
        <taxon>Teleostei</taxon>
        <taxon>Neoteleostei</taxon>
        <taxon>Acanthomorphata</taxon>
        <taxon>Ovalentaria</taxon>
        <taxon>Atherinomorphae</taxon>
        <taxon>Beloniformes</taxon>
        <taxon>Adrianichthyidae</taxon>
        <taxon>Oryziinae</taxon>
        <taxon>Oryzias</taxon>
    </lineage>
</organism>
<name>A0A3B3HAX6_ORYLA</name>
<reference evidence="1 2" key="1">
    <citation type="journal article" date="2007" name="Nature">
        <title>The medaka draft genome and insights into vertebrate genome evolution.</title>
        <authorList>
            <person name="Kasahara M."/>
            <person name="Naruse K."/>
            <person name="Sasaki S."/>
            <person name="Nakatani Y."/>
            <person name="Qu W."/>
            <person name="Ahsan B."/>
            <person name="Yamada T."/>
            <person name="Nagayasu Y."/>
            <person name="Doi K."/>
            <person name="Kasai Y."/>
            <person name="Jindo T."/>
            <person name="Kobayashi D."/>
            <person name="Shimada A."/>
            <person name="Toyoda A."/>
            <person name="Kuroki Y."/>
            <person name="Fujiyama A."/>
            <person name="Sasaki T."/>
            <person name="Shimizu A."/>
            <person name="Asakawa S."/>
            <person name="Shimizu N."/>
            <person name="Hashimoto S."/>
            <person name="Yang J."/>
            <person name="Lee Y."/>
            <person name="Matsushima K."/>
            <person name="Sugano S."/>
            <person name="Sakaizumi M."/>
            <person name="Narita T."/>
            <person name="Ohishi K."/>
            <person name="Haga S."/>
            <person name="Ohta F."/>
            <person name="Nomoto H."/>
            <person name="Nogata K."/>
            <person name="Morishita T."/>
            <person name="Endo T."/>
            <person name="Shin-I T."/>
            <person name="Takeda H."/>
            <person name="Morishita S."/>
            <person name="Kohara Y."/>
        </authorList>
    </citation>
    <scope>NUCLEOTIDE SEQUENCE [LARGE SCALE GENOMIC DNA]</scope>
    <source>
        <strain evidence="1 2">Hd-rR</strain>
    </source>
</reference>
<dbReference type="AlphaFoldDB" id="A0A3B3HAX6"/>
<evidence type="ECO:0000313" key="1">
    <source>
        <dbReference type="Ensembl" id="ENSORLP00000028685.1"/>
    </source>
</evidence>
<dbReference type="Ensembl" id="ENSORLT00000034245.1">
    <property type="protein sequence ID" value="ENSORLP00000028685.1"/>
    <property type="gene ID" value="ENSORLG00000029104.1"/>
</dbReference>
<protein>
    <recommendedName>
        <fullName evidence="3">DUF4939 domain-containing protein</fullName>
    </recommendedName>
</protein>
<dbReference type="Bgee" id="ENSORLG00000029104">
    <property type="expression patterns" value="Expressed in sexually immature organism and 1 other cell type or tissue"/>
</dbReference>
<reference evidence="1" key="2">
    <citation type="submission" date="2025-08" db="UniProtKB">
        <authorList>
            <consortium name="Ensembl"/>
        </authorList>
    </citation>
    <scope>IDENTIFICATION</scope>
    <source>
        <strain evidence="1">Hd-rR</strain>
    </source>
</reference>
<keyword evidence="2" id="KW-1185">Reference proteome</keyword>
<dbReference type="Proteomes" id="UP000001038">
    <property type="component" value="Chromosome 4"/>
</dbReference>
<proteinExistence type="predicted"/>
<accession>A0A3B3HAX6</accession>
<dbReference type="GeneTree" id="ENSGT01030000235109"/>
<evidence type="ECO:0000313" key="2">
    <source>
        <dbReference type="Proteomes" id="UP000001038"/>
    </source>
</evidence>
<sequence>MVEGVSVLGYHGNTSGAQQCRHFRFRPIPGNLPPTIFQEAPRYYHSDHSKITLVINSLRNKALQWAQAFLAVNPISHLTYEHFLGEFQLGGYWQEDDEEGTLISVCDI</sequence>